<dbReference type="GO" id="GO:0043937">
    <property type="term" value="P:regulation of sporulation"/>
    <property type="evidence" value="ECO:0007669"/>
    <property type="project" value="InterPro"/>
</dbReference>
<reference evidence="1 2" key="1">
    <citation type="submission" date="2017-06" db="EMBL/GenBank/DDBJ databases">
        <title>Draft genome sequence of anaerobic fermentative bacterium Anaeromicrobium sediminis DY2726D isolated from West Pacific Ocean sediments.</title>
        <authorList>
            <person name="Zeng X."/>
        </authorList>
    </citation>
    <scope>NUCLEOTIDE SEQUENCE [LARGE SCALE GENOMIC DNA]</scope>
    <source>
        <strain evidence="1 2">DY2726D</strain>
    </source>
</reference>
<evidence type="ECO:0000313" key="2">
    <source>
        <dbReference type="Proteomes" id="UP000216024"/>
    </source>
</evidence>
<dbReference type="Proteomes" id="UP000216024">
    <property type="component" value="Unassembled WGS sequence"/>
</dbReference>
<dbReference type="Gene3D" id="4.10.280.10">
    <property type="entry name" value="Helix-loop-helix DNA-binding domain"/>
    <property type="match status" value="1"/>
</dbReference>
<proteinExistence type="predicted"/>
<evidence type="ECO:0000313" key="1">
    <source>
        <dbReference type="EMBL" id="PAB58820.1"/>
    </source>
</evidence>
<gene>
    <name evidence="1" type="ORF">CCE28_13060</name>
</gene>
<dbReference type="Pfam" id="PF09388">
    <property type="entry name" value="SpoOE-like"/>
    <property type="match status" value="1"/>
</dbReference>
<evidence type="ECO:0008006" key="3">
    <source>
        <dbReference type="Google" id="ProtNLM"/>
    </source>
</evidence>
<dbReference type="InterPro" id="IPR037208">
    <property type="entry name" value="Spo0E-like_sf"/>
</dbReference>
<dbReference type="InterPro" id="IPR036638">
    <property type="entry name" value="HLH_DNA-bd_sf"/>
</dbReference>
<organism evidence="1 2">
    <name type="scientific">Anaeromicrobium sediminis</name>
    <dbReference type="NCBI Taxonomy" id="1478221"/>
    <lineage>
        <taxon>Bacteria</taxon>
        <taxon>Bacillati</taxon>
        <taxon>Bacillota</taxon>
        <taxon>Clostridia</taxon>
        <taxon>Peptostreptococcales</taxon>
        <taxon>Thermotaleaceae</taxon>
        <taxon>Anaeromicrobium</taxon>
    </lineage>
</organism>
<comment type="caution">
    <text evidence="1">The sequence shown here is derived from an EMBL/GenBank/DDBJ whole genome shotgun (WGS) entry which is preliminary data.</text>
</comment>
<dbReference type="AlphaFoldDB" id="A0A267MJ47"/>
<dbReference type="RefSeq" id="WP_095134174.1">
    <property type="nucleotide sequence ID" value="NZ_NIBG01000011.1"/>
</dbReference>
<dbReference type="InterPro" id="IPR018540">
    <property type="entry name" value="Spo0E-like"/>
</dbReference>
<protein>
    <recommendedName>
        <fullName evidence="3">Spo0E family sporulation regulatory protein-aspartic acid phosphatase</fullName>
    </recommendedName>
</protein>
<keyword evidence="2" id="KW-1185">Reference proteome</keyword>
<name>A0A267MJ47_9FIRM</name>
<dbReference type="OrthoDB" id="1956812at2"/>
<accession>A0A267MJ47</accession>
<dbReference type="EMBL" id="NIBG01000011">
    <property type="protein sequence ID" value="PAB58820.1"/>
    <property type="molecule type" value="Genomic_DNA"/>
</dbReference>
<sequence length="43" mass="5281">MSKRDIENLRYKLYNLIENKSSYDEIYKASTDLDKLIVSYYRK</sequence>
<dbReference type="GO" id="GO:0046983">
    <property type="term" value="F:protein dimerization activity"/>
    <property type="evidence" value="ECO:0007669"/>
    <property type="project" value="InterPro"/>
</dbReference>
<dbReference type="SUPFAM" id="SSF140500">
    <property type="entry name" value="BAS1536-like"/>
    <property type="match status" value="1"/>
</dbReference>